<evidence type="ECO:0000256" key="1">
    <source>
        <dbReference type="ARBA" id="ARBA00009861"/>
    </source>
</evidence>
<organism evidence="4 5">
    <name type="scientific">Panicum miliaceum</name>
    <name type="common">Proso millet</name>
    <name type="synonym">Broomcorn millet</name>
    <dbReference type="NCBI Taxonomy" id="4540"/>
    <lineage>
        <taxon>Eukaryota</taxon>
        <taxon>Viridiplantae</taxon>
        <taxon>Streptophyta</taxon>
        <taxon>Embryophyta</taxon>
        <taxon>Tracheophyta</taxon>
        <taxon>Spermatophyta</taxon>
        <taxon>Magnoliopsida</taxon>
        <taxon>Liliopsida</taxon>
        <taxon>Poales</taxon>
        <taxon>Poaceae</taxon>
        <taxon>PACMAD clade</taxon>
        <taxon>Panicoideae</taxon>
        <taxon>Panicodae</taxon>
        <taxon>Paniceae</taxon>
        <taxon>Panicinae</taxon>
        <taxon>Panicum</taxon>
        <taxon>Panicum sect. Panicum</taxon>
    </lineage>
</organism>
<protein>
    <submittedName>
        <fullName evidence="4">Agmatine coumaroyltransferase-2-like</fullName>
    </submittedName>
</protein>
<dbReference type="AlphaFoldDB" id="A0A3L6Q9M4"/>
<dbReference type="PANTHER" id="PTHR31642:SF240">
    <property type="entry name" value="AGMATINE COUMAROYLTRANSFERASE-2"/>
    <property type="match status" value="1"/>
</dbReference>
<dbReference type="OrthoDB" id="671439at2759"/>
<reference evidence="5" key="1">
    <citation type="journal article" date="2019" name="Nat. Commun.">
        <title>The genome of broomcorn millet.</title>
        <authorList>
            <person name="Zou C."/>
            <person name="Miki D."/>
            <person name="Li D."/>
            <person name="Tang Q."/>
            <person name="Xiao L."/>
            <person name="Rajput S."/>
            <person name="Deng P."/>
            <person name="Jia W."/>
            <person name="Huang R."/>
            <person name="Zhang M."/>
            <person name="Sun Y."/>
            <person name="Hu J."/>
            <person name="Fu X."/>
            <person name="Schnable P.S."/>
            <person name="Li F."/>
            <person name="Zhang H."/>
            <person name="Feng B."/>
            <person name="Zhu X."/>
            <person name="Liu R."/>
            <person name="Schnable J.C."/>
            <person name="Zhu J.-K."/>
            <person name="Zhang H."/>
        </authorList>
    </citation>
    <scope>NUCLEOTIDE SEQUENCE [LARGE SCALE GENOMIC DNA]</scope>
</reference>
<comment type="caution">
    <text evidence="4">The sequence shown here is derived from an EMBL/GenBank/DDBJ whole genome shotgun (WGS) entry which is preliminary data.</text>
</comment>
<dbReference type="InterPro" id="IPR050317">
    <property type="entry name" value="Plant_Fungal_Acyltransferase"/>
</dbReference>
<dbReference type="Pfam" id="PF02458">
    <property type="entry name" value="Transferase"/>
    <property type="match status" value="1"/>
</dbReference>
<keyword evidence="3" id="KW-0012">Acyltransferase</keyword>
<accession>A0A3L6Q9M4</accession>
<dbReference type="InterPro" id="IPR023213">
    <property type="entry name" value="CAT-like_dom_sf"/>
</dbReference>
<keyword evidence="5" id="KW-1185">Reference proteome</keyword>
<dbReference type="PANTHER" id="PTHR31642">
    <property type="entry name" value="TRICHOTHECENE 3-O-ACETYLTRANSFERASE"/>
    <property type="match status" value="1"/>
</dbReference>
<comment type="similarity">
    <text evidence="1">Belongs to the plant acyltransferase family.</text>
</comment>
<dbReference type="FunFam" id="3.30.559.10:FF:000008">
    <property type="entry name" value="Tryptamine hydroxycinnamoyl transferase"/>
    <property type="match status" value="1"/>
</dbReference>
<proteinExistence type="inferred from homology"/>
<name>A0A3L6Q9M4_PANMI</name>
<evidence type="ECO:0000313" key="5">
    <source>
        <dbReference type="Proteomes" id="UP000275267"/>
    </source>
</evidence>
<dbReference type="GO" id="GO:0016747">
    <property type="term" value="F:acyltransferase activity, transferring groups other than amino-acyl groups"/>
    <property type="evidence" value="ECO:0007669"/>
    <property type="project" value="UniProtKB-ARBA"/>
</dbReference>
<evidence type="ECO:0000256" key="3">
    <source>
        <dbReference type="ARBA" id="ARBA00023315"/>
    </source>
</evidence>
<dbReference type="Gene3D" id="3.30.559.10">
    <property type="entry name" value="Chloramphenicol acetyltransferase-like domain"/>
    <property type="match status" value="1"/>
</dbReference>
<dbReference type="STRING" id="4540.A0A3L6Q9M4"/>
<keyword evidence="2" id="KW-0808">Transferase</keyword>
<sequence length="318" mass="34166">MRITVQSSKAVRPAAGGAAAIPDVVPLSVFDKANFDTQATRGAALDPAPVHDRAAFFRPRDPPRVEFEHRGVEFKKPAAAHQHAKPAALETSNGDEVVVHKAHFSREFISRLKSLASLASPPGAGRPCSTLRCVVAHLWRCITAARGLDGSVPTSVCIAVDGRTRMSPPVPDGYTGNVVLWARPTAAARDLVARPLRHAVELINRELARVDGAYFGSFVDFAASGAVEEEGLVPAADAAEMVLSPNIEVDSWLRIPFYDLDFGGGRPCFFMPSYLPVEGLLILLPSCHGDGSVDAYVPLFSRNMDAFKSCCYSVDLDD</sequence>
<gene>
    <name evidence="4" type="ORF">C2845_PM15G06070</name>
</gene>
<evidence type="ECO:0000313" key="4">
    <source>
        <dbReference type="EMBL" id="RLM75322.1"/>
    </source>
</evidence>
<evidence type="ECO:0000256" key="2">
    <source>
        <dbReference type="ARBA" id="ARBA00022679"/>
    </source>
</evidence>
<dbReference type="Proteomes" id="UP000275267">
    <property type="component" value="Unassembled WGS sequence"/>
</dbReference>
<dbReference type="EMBL" id="PQIB02000013">
    <property type="protein sequence ID" value="RLM75322.1"/>
    <property type="molecule type" value="Genomic_DNA"/>
</dbReference>